<comment type="catalytic activity">
    <reaction evidence="5">
        <text>[pyruvate, water dikinase]-phosphate + phosphate + H(+) = [pyruvate, water dikinase] + diphosphate</text>
        <dbReference type="Rhea" id="RHEA:48580"/>
        <dbReference type="Rhea" id="RHEA-COMP:11425"/>
        <dbReference type="Rhea" id="RHEA-COMP:11426"/>
        <dbReference type="ChEBI" id="CHEBI:15378"/>
        <dbReference type="ChEBI" id="CHEBI:33019"/>
        <dbReference type="ChEBI" id="CHEBI:43176"/>
        <dbReference type="ChEBI" id="CHEBI:43474"/>
        <dbReference type="ChEBI" id="CHEBI:68546"/>
        <dbReference type="EC" id="2.7.4.28"/>
    </reaction>
</comment>
<sequence>MTTTSDSGQRPVFFVSDRTGITAETLGATLLTQFDERQFRQSTLPFINSAEKARQALEYIEHTGRSLGTRPIVFSTTVSDEVREVLRGGNVVFLDLFDAFVPQLEAALEAKSSHQMGRAHGIADQAVYESRIDAMNYALTHDDGVGENGYARAEVILMAPSRCGKTPVCIYMAMQHGIFAANYPLTEDEFESRHLPAALAPHRDKLYGLYIGADRLHQIRSERRRGSQYAAMGQVSYELRQAESLYKRHRVPYVETTNRSIEEVAAVIMQDRGLRRRSF</sequence>
<keyword evidence="4 5" id="KW-0418">Kinase</keyword>
<keyword evidence="1 5" id="KW-0723">Serine/threonine-protein kinase</keyword>
<dbReference type="InterPro" id="IPR026530">
    <property type="entry name" value="PSRP"/>
</dbReference>
<evidence type="ECO:0000256" key="2">
    <source>
        <dbReference type="ARBA" id="ARBA00022679"/>
    </source>
</evidence>
<dbReference type="EC" id="2.7.4.28" evidence="5"/>
<dbReference type="NCBIfam" id="NF003742">
    <property type="entry name" value="PRK05339.1"/>
    <property type="match status" value="1"/>
</dbReference>
<evidence type="ECO:0000256" key="5">
    <source>
        <dbReference type="HAMAP-Rule" id="MF_01062"/>
    </source>
</evidence>
<dbReference type="FunCoup" id="A0A423PUQ6">
    <property type="interactions" value="241"/>
</dbReference>
<dbReference type="RefSeq" id="WP_123657873.1">
    <property type="nucleotide sequence ID" value="NZ_AYKG01000016.1"/>
</dbReference>
<proteinExistence type="inferred from homology"/>
<gene>
    <name evidence="6" type="ORF">SAJA_06740</name>
</gene>
<evidence type="ECO:0000256" key="4">
    <source>
        <dbReference type="ARBA" id="ARBA00022777"/>
    </source>
</evidence>
<comment type="similarity">
    <text evidence="5">Belongs to the pyruvate, phosphate/water dikinase regulatory protein family. PSRP subfamily.</text>
</comment>
<dbReference type="EMBL" id="AYKG01000016">
    <property type="protein sequence ID" value="ROO29323.1"/>
    <property type="molecule type" value="Genomic_DNA"/>
</dbReference>
<comment type="caution">
    <text evidence="6">The sequence shown here is derived from an EMBL/GenBank/DDBJ whole genome shotgun (WGS) entry which is preliminary data.</text>
</comment>
<dbReference type="AlphaFoldDB" id="A0A423PUQ6"/>
<dbReference type="Pfam" id="PF03618">
    <property type="entry name" value="Kinase-PPPase"/>
    <property type="match status" value="1"/>
</dbReference>
<keyword evidence="3 5" id="KW-0547">Nucleotide-binding</keyword>
<organism evidence="6 7">
    <name type="scientific">Salinisphaera japonica YTM-1</name>
    <dbReference type="NCBI Taxonomy" id="1209778"/>
    <lineage>
        <taxon>Bacteria</taxon>
        <taxon>Pseudomonadati</taxon>
        <taxon>Pseudomonadota</taxon>
        <taxon>Gammaproteobacteria</taxon>
        <taxon>Salinisphaerales</taxon>
        <taxon>Salinisphaeraceae</taxon>
        <taxon>Salinisphaera</taxon>
    </lineage>
</organism>
<accession>A0A423PUQ6</accession>
<protein>
    <recommendedName>
        <fullName evidence="5">Putative phosphoenolpyruvate synthase regulatory protein</fullName>
        <shortName evidence="5">PEP synthase regulatory protein</shortName>
        <shortName evidence="5">PSRP</shortName>
        <ecNumber evidence="5">2.7.11.33</ecNumber>
        <ecNumber evidence="5">2.7.4.28</ecNumber>
    </recommendedName>
    <alternativeName>
        <fullName evidence="5">Pyruvate, water dikinase regulatory protein</fullName>
    </alternativeName>
</protein>
<dbReference type="InterPro" id="IPR005177">
    <property type="entry name" value="Kinase-pyrophosphorylase"/>
</dbReference>
<evidence type="ECO:0000256" key="1">
    <source>
        <dbReference type="ARBA" id="ARBA00022527"/>
    </source>
</evidence>
<feature type="binding site" evidence="5">
    <location>
        <begin position="159"/>
        <end position="166"/>
    </location>
    <ligand>
        <name>ADP</name>
        <dbReference type="ChEBI" id="CHEBI:456216"/>
    </ligand>
</feature>
<dbReference type="HAMAP" id="MF_01062">
    <property type="entry name" value="PSRP"/>
    <property type="match status" value="1"/>
</dbReference>
<dbReference type="GO" id="GO:0005524">
    <property type="term" value="F:ATP binding"/>
    <property type="evidence" value="ECO:0007669"/>
    <property type="project" value="InterPro"/>
</dbReference>
<evidence type="ECO:0000256" key="3">
    <source>
        <dbReference type="ARBA" id="ARBA00022741"/>
    </source>
</evidence>
<name>A0A423PUQ6_9GAMM</name>
<keyword evidence="7" id="KW-1185">Reference proteome</keyword>
<dbReference type="InParanoid" id="A0A423PUQ6"/>
<reference evidence="6 7" key="1">
    <citation type="submission" date="2013-10" db="EMBL/GenBank/DDBJ databases">
        <title>Salinisphaera japonica YTM-1 Genome Sequencing.</title>
        <authorList>
            <person name="Lai Q."/>
            <person name="Li C."/>
            <person name="Shao Z."/>
        </authorList>
    </citation>
    <scope>NUCLEOTIDE SEQUENCE [LARGE SCALE GENOMIC DNA]</scope>
    <source>
        <strain evidence="6 7">YTM-1</strain>
    </source>
</reference>
<keyword evidence="2 5" id="KW-0808">Transferase</keyword>
<evidence type="ECO:0000313" key="7">
    <source>
        <dbReference type="Proteomes" id="UP000285310"/>
    </source>
</evidence>
<comment type="catalytic activity">
    <reaction evidence="5">
        <text>[pyruvate, water dikinase] + ADP = [pyruvate, water dikinase]-phosphate + AMP + H(+)</text>
        <dbReference type="Rhea" id="RHEA:46020"/>
        <dbReference type="Rhea" id="RHEA-COMP:11425"/>
        <dbReference type="Rhea" id="RHEA-COMP:11426"/>
        <dbReference type="ChEBI" id="CHEBI:15378"/>
        <dbReference type="ChEBI" id="CHEBI:43176"/>
        <dbReference type="ChEBI" id="CHEBI:68546"/>
        <dbReference type="ChEBI" id="CHEBI:456215"/>
        <dbReference type="ChEBI" id="CHEBI:456216"/>
        <dbReference type="EC" id="2.7.11.33"/>
    </reaction>
</comment>
<dbReference type="EC" id="2.7.11.33" evidence="5"/>
<dbReference type="PANTHER" id="PTHR31756:SF3">
    <property type="entry name" value="PYRUVATE, PHOSPHATE DIKINASE REGULATORY PROTEIN 1, CHLOROPLASTIC"/>
    <property type="match status" value="1"/>
</dbReference>
<dbReference type="PANTHER" id="PTHR31756">
    <property type="entry name" value="PYRUVATE, PHOSPHATE DIKINASE REGULATORY PROTEIN 1, CHLOROPLASTIC"/>
    <property type="match status" value="1"/>
</dbReference>
<evidence type="ECO:0000313" key="6">
    <source>
        <dbReference type="EMBL" id="ROO29323.1"/>
    </source>
</evidence>
<dbReference type="GO" id="GO:0016776">
    <property type="term" value="F:phosphotransferase activity, phosphate group as acceptor"/>
    <property type="evidence" value="ECO:0007669"/>
    <property type="project" value="UniProtKB-UniRule"/>
</dbReference>
<dbReference type="GO" id="GO:0043531">
    <property type="term" value="F:ADP binding"/>
    <property type="evidence" value="ECO:0007669"/>
    <property type="project" value="UniProtKB-UniRule"/>
</dbReference>
<dbReference type="GO" id="GO:0004674">
    <property type="term" value="F:protein serine/threonine kinase activity"/>
    <property type="evidence" value="ECO:0007669"/>
    <property type="project" value="UniProtKB-UniRule"/>
</dbReference>
<comment type="function">
    <text evidence="5">Bifunctional serine/threonine kinase and phosphorylase involved in the regulation of the phosphoenolpyruvate synthase (PEPS) by catalyzing its phosphorylation/dephosphorylation.</text>
</comment>
<dbReference type="Proteomes" id="UP000285310">
    <property type="component" value="Unassembled WGS sequence"/>
</dbReference>
<dbReference type="OrthoDB" id="9782201at2"/>